<evidence type="ECO:0000313" key="4">
    <source>
        <dbReference type="Proteomes" id="UP000770717"/>
    </source>
</evidence>
<protein>
    <submittedName>
        <fullName evidence="3">Uncharacterized protein</fullName>
    </submittedName>
</protein>
<dbReference type="AlphaFoldDB" id="A0A8J6JZ14"/>
<reference evidence="3" key="1">
    <citation type="thesis" date="2020" institute="ProQuest LLC" country="789 East Eisenhower Parkway, Ann Arbor, MI, USA">
        <title>Comparative Genomics and Chromosome Evolution.</title>
        <authorList>
            <person name="Mudd A.B."/>
        </authorList>
    </citation>
    <scope>NUCLEOTIDE SEQUENCE</scope>
    <source>
        <strain evidence="3">HN-11 Male</strain>
        <tissue evidence="3">Kidney and liver</tissue>
    </source>
</reference>
<dbReference type="EMBL" id="WNTK01000035">
    <property type="protein sequence ID" value="KAG9472790.1"/>
    <property type="molecule type" value="Genomic_DNA"/>
</dbReference>
<feature type="compositionally biased region" description="Basic and acidic residues" evidence="1">
    <location>
        <begin position="45"/>
        <end position="57"/>
    </location>
</feature>
<feature type="transmembrane region" description="Helical" evidence="2">
    <location>
        <begin position="12"/>
        <end position="37"/>
    </location>
</feature>
<gene>
    <name evidence="3" type="ORF">GDO78_016949</name>
</gene>
<name>A0A8J6JZ14_ELECQ</name>
<keyword evidence="2" id="KW-1133">Transmembrane helix</keyword>
<comment type="caution">
    <text evidence="3">The sequence shown here is derived from an EMBL/GenBank/DDBJ whole genome shotgun (WGS) entry which is preliminary data.</text>
</comment>
<evidence type="ECO:0000256" key="2">
    <source>
        <dbReference type="SAM" id="Phobius"/>
    </source>
</evidence>
<dbReference type="Proteomes" id="UP000770717">
    <property type="component" value="Unassembled WGS sequence"/>
</dbReference>
<evidence type="ECO:0000313" key="3">
    <source>
        <dbReference type="EMBL" id="KAG9472790.1"/>
    </source>
</evidence>
<keyword evidence="2" id="KW-0472">Membrane</keyword>
<organism evidence="3 4">
    <name type="scientific">Eleutherodactylus coqui</name>
    <name type="common">Puerto Rican coqui</name>
    <dbReference type="NCBI Taxonomy" id="57060"/>
    <lineage>
        <taxon>Eukaryota</taxon>
        <taxon>Metazoa</taxon>
        <taxon>Chordata</taxon>
        <taxon>Craniata</taxon>
        <taxon>Vertebrata</taxon>
        <taxon>Euteleostomi</taxon>
        <taxon>Amphibia</taxon>
        <taxon>Batrachia</taxon>
        <taxon>Anura</taxon>
        <taxon>Neobatrachia</taxon>
        <taxon>Hyloidea</taxon>
        <taxon>Eleutherodactylidae</taxon>
        <taxon>Eleutherodactylinae</taxon>
        <taxon>Eleutherodactylus</taxon>
        <taxon>Eleutherodactylus</taxon>
    </lineage>
</organism>
<feature type="region of interest" description="Disordered" evidence="1">
    <location>
        <begin position="42"/>
        <end position="64"/>
    </location>
</feature>
<keyword evidence="4" id="KW-1185">Reference proteome</keyword>
<keyword evidence="2" id="KW-0812">Transmembrane</keyword>
<evidence type="ECO:0000256" key="1">
    <source>
        <dbReference type="SAM" id="MobiDB-lite"/>
    </source>
</evidence>
<feature type="region of interest" description="Disordered" evidence="1">
    <location>
        <begin position="100"/>
        <end position="122"/>
    </location>
</feature>
<feature type="non-terminal residue" evidence="3">
    <location>
        <position position="122"/>
    </location>
</feature>
<accession>A0A8J6JZ14</accession>
<proteinExistence type="predicted"/>
<sequence>SAAAYTLSGGAIAGIVVGVICGVILLIIVIILIIFCVRKRKKGDTKKNPDVPHKEAIRTISGTTLSPDDPAYFTLNNIMYRSSSISMGSCAMNYGDNTSDYLRNPSPNPSPGQLKVKHATQV</sequence>
<dbReference type="OrthoDB" id="6353782at2759"/>